<dbReference type="EMBL" id="GEBQ01022502">
    <property type="protein sequence ID" value="JAT17475.1"/>
    <property type="molecule type" value="Transcribed_RNA"/>
</dbReference>
<proteinExistence type="predicted"/>
<reference evidence="1" key="1">
    <citation type="submission" date="2015-11" db="EMBL/GenBank/DDBJ databases">
        <title>De novo transcriptome assembly of four potential Pierce s Disease insect vectors from Arizona vineyards.</title>
        <authorList>
            <person name="Tassone E.E."/>
        </authorList>
    </citation>
    <scope>NUCLEOTIDE SEQUENCE</scope>
</reference>
<dbReference type="AlphaFoldDB" id="A0A1B6L1E0"/>
<feature type="non-terminal residue" evidence="1">
    <location>
        <position position="100"/>
    </location>
</feature>
<accession>A0A1B6L1E0</accession>
<protein>
    <submittedName>
        <fullName evidence="1">Uncharacterized protein</fullName>
    </submittedName>
</protein>
<sequence length="100" mass="11121">MLNVLLNLTVGTVTQMICDDMIVFLILGLSLTKNVVQAKNNIAADDDFDVDKIVEAEAETLISSKVPNIKPVEIPEEEEYITDEPLPENIWQSFNNSEGL</sequence>
<name>A0A1B6L1E0_9HEMI</name>
<organism evidence="1">
    <name type="scientific">Graphocephala atropunctata</name>
    <dbReference type="NCBI Taxonomy" id="36148"/>
    <lineage>
        <taxon>Eukaryota</taxon>
        <taxon>Metazoa</taxon>
        <taxon>Ecdysozoa</taxon>
        <taxon>Arthropoda</taxon>
        <taxon>Hexapoda</taxon>
        <taxon>Insecta</taxon>
        <taxon>Pterygota</taxon>
        <taxon>Neoptera</taxon>
        <taxon>Paraneoptera</taxon>
        <taxon>Hemiptera</taxon>
        <taxon>Auchenorrhyncha</taxon>
        <taxon>Membracoidea</taxon>
        <taxon>Cicadellidae</taxon>
        <taxon>Cicadellinae</taxon>
        <taxon>Cicadellini</taxon>
        <taxon>Graphocephala</taxon>
    </lineage>
</organism>
<evidence type="ECO:0000313" key="1">
    <source>
        <dbReference type="EMBL" id="JAT17475.1"/>
    </source>
</evidence>
<gene>
    <name evidence="1" type="ORF">g.16636</name>
</gene>